<accession>A0ACB9V8I8</accession>
<dbReference type="EMBL" id="CM043029">
    <property type="protein sequence ID" value="KAI4585790.1"/>
    <property type="molecule type" value="Genomic_DNA"/>
</dbReference>
<reference evidence="1" key="1">
    <citation type="submission" date="2022-03" db="EMBL/GenBank/DDBJ databases">
        <title>Genomic analyses of argali, domestic sheep and their hybrids provide insights into chromosomal evolution, heterosis and genetic basis of agronomic traits.</title>
        <authorList>
            <person name="Li M."/>
        </authorList>
    </citation>
    <scope>NUCLEOTIDE SEQUENCE</scope>
    <source>
        <strain evidence="1">F1 hybrid</strain>
    </source>
</reference>
<protein>
    <submittedName>
        <fullName evidence="1">Uncharacterized protein</fullName>
    </submittedName>
</protein>
<dbReference type="Proteomes" id="UP001057279">
    <property type="component" value="Linkage Group LG04"/>
</dbReference>
<evidence type="ECO:0000313" key="2">
    <source>
        <dbReference type="Proteomes" id="UP001057279"/>
    </source>
</evidence>
<comment type="caution">
    <text evidence="1">The sequence shown here is derived from an EMBL/GenBank/DDBJ whole genome shotgun (WGS) entry which is preliminary data.</text>
</comment>
<gene>
    <name evidence="1" type="ORF">MJG53_006024</name>
</gene>
<proteinExistence type="predicted"/>
<sequence length="192" mass="20143">MDCEAAAHAVATLAEATLQGGGQIVLSGETAAAVGALTGVQDANGLVQIPVSMYQTVVTSLAQGNGPVQVAMAPVTTRISDSAVTMDGQAVEELLQGEYLRLEVQRQQLGVPCEAAWGVTGPFQGLSGVAQMRELVKKLFCSQVQQEAKDRVTVAPDEVFAADDEHDSEDENNTDNRTNSDGPSAKWQNTPS</sequence>
<name>A0ACB9V8I8_9CETA</name>
<organism evidence="1 2">
    <name type="scientific">Ovis ammon polii x Ovis aries</name>
    <dbReference type="NCBI Taxonomy" id="2918886"/>
    <lineage>
        <taxon>Eukaryota</taxon>
        <taxon>Metazoa</taxon>
        <taxon>Chordata</taxon>
        <taxon>Craniata</taxon>
        <taxon>Vertebrata</taxon>
        <taxon>Euteleostomi</taxon>
        <taxon>Mammalia</taxon>
        <taxon>Eutheria</taxon>
        <taxon>Laurasiatheria</taxon>
        <taxon>Artiodactyla</taxon>
        <taxon>Ruminantia</taxon>
        <taxon>Pecora</taxon>
        <taxon>Bovidae</taxon>
        <taxon>Caprinae</taxon>
        <taxon>Ovis</taxon>
    </lineage>
</organism>
<keyword evidence="2" id="KW-1185">Reference proteome</keyword>
<evidence type="ECO:0000313" key="1">
    <source>
        <dbReference type="EMBL" id="KAI4585790.1"/>
    </source>
</evidence>